<keyword evidence="6" id="KW-0479">Metal-binding</keyword>
<dbReference type="InterPro" id="IPR024932">
    <property type="entry name" value="ApbE"/>
</dbReference>
<evidence type="ECO:0000313" key="11">
    <source>
        <dbReference type="EMBL" id="MEK0171144.1"/>
    </source>
</evidence>
<evidence type="ECO:0000256" key="4">
    <source>
        <dbReference type="ARBA" id="ARBA00022630"/>
    </source>
</evidence>
<dbReference type="PANTHER" id="PTHR30040:SF2">
    <property type="entry name" value="FAD:PROTEIN FMN TRANSFERASE"/>
    <property type="match status" value="1"/>
</dbReference>
<gene>
    <name evidence="11" type="ORF">WMN62_06660</name>
</gene>
<evidence type="ECO:0000256" key="8">
    <source>
        <dbReference type="ARBA" id="ARBA00022842"/>
    </source>
</evidence>
<evidence type="ECO:0000256" key="9">
    <source>
        <dbReference type="ARBA" id="ARBA00031306"/>
    </source>
</evidence>
<dbReference type="PANTHER" id="PTHR30040">
    <property type="entry name" value="THIAMINE BIOSYNTHESIS LIPOPROTEIN APBE"/>
    <property type="match status" value="1"/>
</dbReference>
<evidence type="ECO:0000313" key="12">
    <source>
        <dbReference type="Proteomes" id="UP001370299"/>
    </source>
</evidence>
<dbReference type="EC" id="2.7.1.180" evidence="2"/>
<dbReference type="InterPro" id="IPR003374">
    <property type="entry name" value="ApbE-like_sf"/>
</dbReference>
<evidence type="ECO:0000256" key="1">
    <source>
        <dbReference type="ARBA" id="ARBA00001946"/>
    </source>
</evidence>
<name>A0ABU8Y8J8_9MICO</name>
<keyword evidence="5 11" id="KW-0808">Transferase</keyword>
<evidence type="ECO:0000256" key="5">
    <source>
        <dbReference type="ARBA" id="ARBA00022679"/>
    </source>
</evidence>
<organism evidence="11 12">
    <name type="scientific">Curtobacterium citreum</name>
    <dbReference type="NCBI Taxonomy" id="2036"/>
    <lineage>
        <taxon>Bacteria</taxon>
        <taxon>Bacillati</taxon>
        <taxon>Actinomycetota</taxon>
        <taxon>Actinomycetes</taxon>
        <taxon>Micrococcales</taxon>
        <taxon>Microbacteriaceae</taxon>
        <taxon>Curtobacterium</taxon>
    </lineage>
</organism>
<protein>
    <recommendedName>
        <fullName evidence="3">FAD:protein FMN transferase</fullName>
        <ecNumber evidence="2">2.7.1.180</ecNumber>
    </recommendedName>
    <alternativeName>
        <fullName evidence="9">Flavin transferase</fullName>
    </alternativeName>
</protein>
<dbReference type="SUPFAM" id="SSF143631">
    <property type="entry name" value="ApbE-like"/>
    <property type="match status" value="1"/>
</dbReference>
<dbReference type="Gene3D" id="3.10.520.10">
    <property type="entry name" value="ApbE-like domains"/>
    <property type="match status" value="2"/>
</dbReference>
<keyword evidence="4" id="KW-0285">Flavoprotein</keyword>
<comment type="catalytic activity">
    <reaction evidence="10">
        <text>L-threonyl-[protein] + FAD = FMN-L-threonyl-[protein] + AMP + H(+)</text>
        <dbReference type="Rhea" id="RHEA:36847"/>
        <dbReference type="Rhea" id="RHEA-COMP:11060"/>
        <dbReference type="Rhea" id="RHEA-COMP:11061"/>
        <dbReference type="ChEBI" id="CHEBI:15378"/>
        <dbReference type="ChEBI" id="CHEBI:30013"/>
        <dbReference type="ChEBI" id="CHEBI:57692"/>
        <dbReference type="ChEBI" id="CHEBI:74257"/>
        <dbReference type="ChEBI" id="CHEBI:456215"/>
        <dbReference type="EC" id="2.7.1.180"/>
    </reaction>
</comment>
<keyword evidence="7" id="KW-0274">FAD</keyword>
<dbReference type="GO" id="GO:0016740">
    <property type="term" value="F:transferase activity"/>
    <property type="evidence" value="ECO:0007669"/>
    <property type="project" value="UniProtKB-KW"/>
</dbReference>
<dbReference type="Proteomes" id="UP001370299">
    <property type="component" value="Unassembled WGS sequence"/>
</dbReference>
<evidence type="ECO:0000256" key="10">
    <source>
        <dbReference type="ARBA" id="ARBA00048540"/>
    </source>
</evidence>
<evidence type="ECO:0000256" key="6">
    <source>
        <dbReference type="ARBA" id="ARBA00022723"/>
    </source>
</evidence>
<evidence type="ECO:0000256" key="7">
    <source>
        <dbReference type="ARBA" id="ARBA00022827"/>
    </source>
</evidence>
<comment type="cofactor">
    <cofactor evidence="1">
        <name>Mg(2+)</name>
        <dbReference type="ChEBI" id="CHEBI:18420"/>
    </cofactor>
</comment>
<keyword evidence="12" id="KW-1185">Reference proteome</keyword>
<proteinExistence type="predicted"/>
<keyword evidence="8" id="KW-0460">Magnesium</keyword>
<evidence type="ECO:0000256" key="3">
    <source>
        <dbReference type="ARBA" id="ARBA00016337"/>
    </source>
</evidence>
<dbReference type="Pfam" id="PF02424">
    <property type="entry name" value="ApbE"/>
    <property type="match status" value="2"/>
</dbReference>
<comment type="caution">
    <text evidence="11">The sequence shown here is derived from an EMBL/GenBank/DDBJ whole genome shotgun (WGS) entry which is preliminary data.</text>
</comment>
<evidence type="ECO:0000256" key="2">
    <source>
        <dbReference type="ARBA" id="ARBA00011955"/>
    </source>
</evidence>
<dbReference type="EMBL" id="JBBLYY010000034">
    <property type="protein sequence ID" value="MEK0171144.1"/>
    <property type="molecule type" value="Genomic_DNA"/>
</dbReference>
<dbReference type="RefSeq" id="WP_340196066.1">
    <property type="nucleotide sequence ID" value="NZ_JBBKAP010000019.1"/>
</dbReference>
<accession>A0ABU8Y8J8</accession>
<reference evidence="11 12" key="1">
    <citation type="submission" date="2024-03" db="EMBL/GenBank/DDBJ databases">
        <title>Whole genomes of four grape xylem sap localized bacterial endophytes.</title>
        <authorList>
            <person name="Kumar G."/>
            <person name="Savka M.A."/>
        </authorList>
    </citation>
    <scope>NUCLEOTIDE SEQUENCE [LARGE SCALE GENOMIC DNA]</scope>
    <source>
        <strain evidence="11 12">RIT_GXS8</strain>
    </source>
</reference>
<sequence>MSGVATFETMGTVVSLRGATPGAASEVRAVFAGYDHRYSLYDPSSVLSRVADGSLRLADTSNEVREVYALALDWRERTGGAFTPHRPDGVIDLSGVVKALAIRDAGAVLDAASSGGDWMLSAGGDVLVRGHHRADDSWSVGVVDPAHRDSVVGVVRLEAPRRAVATSGTAERGEHIWRRATPTFVQATVIADDIVTADVLATAVVAGDEDDLRRLTSDADVDVLAFAADGTVWATPGAADSVRQVPAAP</sequence>